<evidence type="ECO:0000313" key="3">
    <source>
        <dbReference type="Proteomes" id="UP000002624"/>
    </source>
</evidence>
<dbReference type="EMBL" id="GG692426">
    <property type="protein sequence ID" value="EER40481.1"/>
    <property type="molecule type" value="Genomic_DNA"/>
</dbReference>
<proteinExistence type="predicted"/>
<keyword evidence="1" id="KW-0732">Signal</keyword>
<evidence type="ECO:0000256" key="1">
    <source>
        <dbReference type="SAM" id="SignalP"/>
    </source>
</evidence>
<feature type="chain" id="PRO_5002966050" description="Secreted protein" evidence="1">
    <location>
        <begin position="21"/>
        <end position="187"/>
    </location>
</feature>
<evidence type="ECO:0008006" key="4">
    <source>
        <dbReference type="Google" id="ProtNLM"/>
    </source>
</evidence>
<accession>C6HGH9</accession>
<protein>
    <recommendedName>
        <fullName evidence="4">Secreted protein</fullName>
    </recommendedName>
</protein>
<dbReference type="VEuPathDB" id="FungiDB:HCDG_05070"/>
<organism evidence="2 3">
    <name type="scientific">Ajellomyces capsulatus (strain H143)</name>
    <name type="common">Darling's disease fungus</name>
    <name type="synonym">Histoplasma capsulatum</name>
    <dbReference type="NCBI Taxonomy" id="544712"/>
    <lineage>
        <taxon>Eukaryota</taxon>
        <taxon>Fungi</taxon>
        <taxon>Dikarya</taxon>
        <taxon>Ascomycota</taxon>
        <taxon>Pezizomycotina</taxon>
        <taxon>Eurotiomycetes</taxon>
        <taxon>Eurotiomycetidae</taxon>
        <taxon>Onygenales</taxon>
        <taxon>Ajellomycetaceae</taxon>
        <taxon>Histoplasma</taxon>
    </lineage>
</organism>
<reference evidence="3" key="1">
    <citation type="submission" date="2009-05" db="EMBL/GenBank/DDBJ databases">
        <title>The genome sequence of Ajellomyces capsulatus strain H143.</title>
        <authorList>
            <person name="Champion M."/>
            <person name="Cuomo C.A."/>
            <person name="Ma L.-J."/>
            <person name="Henn M.R."/>
            <person name="Sil A."/>
            <person name="Goldman B."/>
            <person name="Young S.K."/>
            <person name="Kodira C.D."/>
            <person name="Zeng Q."/>
            <person name="Koehrsen M."/>
            <person name="Alvarado L."/>
            <person name="Berlin A.M."/>
            <person name="Borenstein D."/>
            <person name="Chen Z."/>
            <person name="Engels R."/>
            <person name="Freedman E."/>
            <person name="Gellesch M."/>
            <person name="Goldberg J."/>
            <person name="Griggs A."/>
            <person name="Gujja S."/>
            <person name="Heiman D.I."/>
            <person name="Hepburn T.A."/>
            <person name="Howarth C."/>
            <person name="Jen D."/>
            <person name="Larson L."/>
            <person name="Lewis B."/>
            <person name="Mehta T."/>
            <person name="Park D."/>
            <person name="Pearson M."/>
            <person name="Roberts A."/>
            <person name="Saif S."/>
            <person name="Shea T.D."/>
            <person name="Shenoy N."/>
            <person name="Sisk P."/>
            <person name="Stolte C."/>
            <person name="Sykes S."/>
            <person name="Walk T."/>
            <person name="White J."/>
            <person name="Yandava C."/>
            <person name="Klein B."/>
            <person name="McEwen J.G."/>
            <person name="Puccia R."/>
            <person name="Goldman G.H."/>
            <person name="Felipe M.S."/>
            <person name="Nino-Vega G."/>
            <person name="San-Blas G."/>
            <person name="Taylor J.W."/>
            <person name="Mendoza L."/>
            <person name="Galagan J.E."/>
            <person name="Nusbaum C."/>
            <person name="Birren B.W."/>
        </authorList>
    </citation>
    <scope>NUCLEOTIDE SEQUENCE [LARGE SCALE GENOMIC DNA]</scope>
    <source>
        <strain evidence="3">H143</strain>
    </source>
</reference>
<sequence length="187" mass="20211">MKAFFALLSILLAAPIAILAHPPALWVKCAPDVTVCLSSPILPFSQKTPPVPETHATMFLSSVTKTRIANMLRIACRSLFTIRRLICFVVEYLSPTLAGSKFSDSDGTSGRLRKLPPIVARNEKTRLGSKTTTKMETEAQTETVDCRFSGSSSAQKRLFLDVLSFGRRGKATGPDEGGMGVSSSNCN</sequence>
<evidence type="ECO:0000313" key="2">
    <source>
        <dbReference type="EMBL" id="EER40481.1"/>
    </source>
</evidence>
<feature type="signal peptide" evidence="1">
    <location>
        <begin position="1"/>
        <end position="20"/>
    </location>
</feature>
<dbReference type="Proteomes" id="UP000002624">
    <property type="component" value="Unassembled WGS sequence"/>
</dbReference>
<dbReference type="HOGENOM" id="CLU_1578056_0_0_1"/>
<dbReference type="AlphaFoldDB" id="C6HGH9"/>
<gene>
    <name evidence="2" type="ORF">HCDG_05070</name>
</gene>
<name>C6HGH9_AJECH</name>